<sequence length="123" mass="12427">MIGEAQVVEASETTDGCEWSGRNGAASYSIRSSSSAPMQAGGQELAIPSGKLLVNAATIPDQDCLGVLVPEDAEGGGESVDIVVMPAAASGVGEPSATASPTSVCQQFIPHFEKLLHNTGLTP</sequence>
<evidence type="ECO:0000256" key="1">
    <source>
        <dbReference type="SAM" id="MobiDB-lite"/>
    </source>
</evidence>
<reference evidence="2" key="1">
    <citation type="submission" date="2022-01" db="EMBL/GenBank/DDBJ databases">
        <title>Gordonia xiamenensis sp. nov., isolated from surface seawater in Xiamen.</title>
        <authorList>
            <person name="He Y.F."/>
        </authorList>
    </citation>
    <scope>NUCLEOTIDE SEQUENCE</scope>
    <source>
        <strain evidence="2">GW1C4-4</strain>
    </source>
</reference>
<keyword evidence="3" id="KW-1185">Reference proteome</keyword>
<feature type="region of interest" description="Disordered" evidence="1">
    <location>
        <begin position="1"/>
        <end position="23"/>
    </location>
</feature>
<dbReference type="EMBL" id="JAKGCU010000023">
    <property type="protein sequence ID" value="MCF3940589.1"/>
    <property type="molecule type" value="Genomic_DNA"/>
</dbReference>
<comment type="caution">
    <text evidence="2">The sequence shown here is derived from an EMBL/GenBank/DDBJ whole genome shotgun (WGS) entry which is preliminary data.</text>
</comment>
<evidence type="ECO:0000313" key="2">
    <source>
        <dbReference type="EMBL" id="MCF3940589.1"/>
    </source>
</evidence>
<organism evidence="2 3">
    <name type="scientific">Gordonia tangerina</name>
    <dbReference type="NCBI Taxonomy" id="2911060"/>
    <lineage>
        <taxon>Bacteria</taxon>
        <taxon>Bacillati</taxon>
        <taxon>Actinomycetota</taxon>
        <taxon>Actinomycetes</taxon>
        <taxon>Mycobacteriales</taxon>
        <taxon>Gordoniaceae</taxon>
        <taxon>Gordonia</taxon>
    </lineage>
</organism>
<proteinExistence type="predicted"/>
<gene>
    <name evidence="2" type="ORF">L1892_19650</name>
</gene>
<evidence type="ECO:0000313" key="3">
    <source>
        <dbReference type="Proteomes" id="UP001108089"/>
    </source>
</evidence>
<accession>A0ABS9DQS8</accession>
<protein>
    <submittedName>
        <fullName evidence="2">Uncharacterized protein</fullName>
    </submittedName>
</protein>
<dbReference type="Proteomes" id="UP001108089">
    <property type="component" value="Unassembled WGS sequence"/>
</dbReference>
<name>A0ABS9DQS8_9ACTN</name>